<dbReference type="AlphaFoldDB" id="A0A0D2RUI2"/>
<gene>
    <name evidence="1" type="ORF">B456_004G065700</name>
</gene>
<keyword evidence="2" id="KW-1185">Reference proteome</keyword>
<dbReference type="Gramene" id="KJB22790">
    <property type="protein sequence ID" value="KJB22790"/>
    <property type="gene ID" value="B456_004G065700"/>
</dbReference>
<protein>
    <submittedName>
        <fullName evidence="1">Uncharacterized protein</fullName>
    </submittedName>
</protein>
<proteinExistence type="predicted"/>
<evidence type="ECO:0000313" key="2">
    <source>
        <dbReference type="Proteomes" id="UP000032304"/>
    </source>
</evidence>
<dbReference type="EMBL" id="CM001743">
    <property type="protein sequence ID" value="KJB22790.1"/>
    <property type="molecule type" value="Genomic_DNA"/>
</dbReference>
<organism evidence="1 2">
    <name type="scientific">Gossypium raimondii</name>
    <name type="common">Peruvian cotton</name>
    <name type="synonym">Gossypium klotzschianum subsp. raimondii</name>
    <dbReference type="NCBI Taxonomy" id="29730"/>
    <lineage>
        <taxon>Eukaryota</taxon>
        <taxon>Viridiplantae</taxon>
        <taxon>Streptophyta</taxon>
        <taxon>Embryophyta</taxon>
        <taxon>Tracheophyta</taxon>
        <taxon>Spermatophyta</taxon>
        <taxon>Magnoliopsida</taxon>
        <taxon>eudicotyledons</taxon>
        <taxon>Gunneridae</taxon>
        <taxon>Pentapetalae</taxon>
        <taxon>rosids</taxon>
        <taxon>malvids</taxon>
        <taxon>Malvales</taxon>
        <taxon>Malvaceae</taxon>
        <taxon>Malvoideae</taxon>
        <taxon>Gossypium</taxon>
    </lineage>
</organism>
<reference evidence="1 2" key="1">
    <citation type="journal article" date="2012" name="Nature">
        <title>Repeated polyploidization of Gossypium genomes and the evolution of spinnable cotton fibres.</title>
        <authorList>
            <person name="Paterson A.H."/>
            <person name="Wendel J.F."/>
            <person name="Gundlach H."/>
            <person name="Guo H."/>
            <person name="Jenkins J."/>
            <person name="Jin D."/>
            <person name="Llewellyn D."/>
            <person name="Showmaker K.C."/>
            <person name="Shu S."/>
            <person name="Udall J."/>
            <person name="Yoo M.J."/>
            <person name="Byers R."/>
            <person name="Chen W."/>
            <person name="Doron-Faigenboim A."/>
            <person name="Duke M.V."/>
            <person name="Gong L."/>
            <person name="Grimwood J."/>
            <person name="Grover C."/>
            <person name="Grupp K."/>
            <person name="Hu G."/>
            <person name="Lee T.H."/>
            <person name="Li J."/>
            <person name="Lin L."/>
            <person name="Liu T."/>
            <person name="Marler B.S."/>
            <person name="Page J.T."/>
            <person name="Roberts A.W."/>
            <person name="Romanel E."/>
            <person name="Sanders W.S."/>
            <person name="Szadkowski E."/>
            <person name="Tan X."/>
            <person name="Tang H."/>
            <person name="Xu C."/>
            <person name="Wang J."/>
            <person name="Wang Z."/>
            <person name="Zhang D."/>
            <person name="Zhang L."/>
            <person name="Ashrafi H."/>
            <person name="Bedon F."/>
            <person name="Bowers J.E."/>
            <person name="Brubaker C.L."/>
            <person name="Chee P.W."/>
            <person name="Das S."/>
            <person name="Gingle A.R."/>
            <person name="Haigler C.H."/>
            <person name="Harker D."/>
            <person name="Hoffmann L.V."/>
            <person name="Hovav R."/>
            <person name="Jones D.C."/>
            <person name="Lemke C."/>
            <person name="Mansoor S."/>
            <person name="ur Rahman M."/>
            <person name="Rainville L.N."/>
            <person name="Rambani A."/>
            <person name="Reddy U.K."/>
            <person name="Rong J.K."/>
            <person name="Saranga Y."/>
            <person name="Scheffler B.E."/>
            <person name="Scheffler J.A."/>
            <person name="Stelly D.M."/>
            <person name="Triplett B.A."/>
            <person name="Van Deynze A."/>
            <person name="Vaslin M.F."/>
            <person name="Waghmare V.N."/>
            <person name="Walford S.A."/>
            <person name="Wright R.J."/>
            <person name="Zaki E.A."/>
            <person name="Zhang T."/>
            <person name="Dennis E.S."/>
            <person name="Mayer K.F."/>
            <person name="Peterson D.G."/>
            <person name="Rokhsar D.S."/>
            <person name="Wang X."/>
            <person name="Schmutz J."/>
        </authorList>
    </citation>
    <scope>NUCLEOTIDE SEQUENCE [LARGE SCALE GENOMIC DNA]</scope>
</reference>
<dbReference type="Proteomes" id="UP000032304">
    <property type="component" value="Chromosome 4"/>
</dbReference>
<evidence type="ECO:0000313" key="1">
    <source>
        <dbReference type="EMBL" id="KJB22790.1"/>
    </source>
</evidence>
<accession>A0A0D2RUI2</accession>
<sequence>MTLTSKKTVFFFWGHIDQCYQIVAILIRIDACLVYLWMQKCPPGSFLDSLWCLLPGHGVPSCIIHPSSRNFLCLCNKPANSNFKFFIFSL</sequence>
<name>A0A0D2RUI2_GOSRA</name>